<feature type="transmembrane region" description="Helical" evidence="1">
    <location>
        <begin position="12"/>
        <end position="34"/>
    </location>
</feature>
<keyword evidence="3" id="KW-1185">Reference proteome</keyword>
<comment type="caution">
    <text evidence="2">The sequence shown here is derived from an EMBL/GenBank/DDBJ whole genome shotgun (WGS) entry which is preliminary data.</text>
</comment>
<organism evidence="2 3">
    <name type="scientific">Oceanidesulfovibrio indonesiensis</name>
    <dbReference type="NCBI Taxonomy" id="54767"/>
    <lineage>
        <taxon>Bacteria</taxon>
        <taxon>Pseudomonadati</taxon>
        <taxon>Thermodesulfobacteriota</taxon>
        <taxon>Desulfovibrionia</taxon>
        <taxon>Desulfovibrionales</taxon>
        <taxon>Desulfovibrionaceae</taxon>
        <taxon>Oceanidesulfovibrio</taxon>
    </lineage>
</organism>
<feature type="transmembrane region" description="Helical" evidence="1">
    <location>
        <begin position="96"/>
        <end position="117"/>
    </location>
</feature>
<keyword evidence="1" id="KW-1133">Transmembrane helix</keyword>
<keyword evidence="1" id="KW-0472">Membrane</keyword>
<protein>
    <submittedName>
        <fullName evidence="2">Uncharacterized protein</fullName>
    </submittedName>
</protein>
<evidence type="ECO:0000256" key="1">
    <source>
        <dbReference type="SAM" id="Phobius"/>
    </source>
</evidence>
<keyword evidence="1" id="KW-0812">Transmembrane</keyword>
<feature type="transmembrane region" description="Helical" evidence="1">
    <location>
        <begin position="41"/>
        <end position="59"/>
    </location>
</feature>
<evidence type="ECO:0000313" key="3">
    <source>
        <dbReference type="Proteomes" id="UP000448292"/>
    </source>
</evidence>
<gene>
    <name evidence="2" type="ORF">DPQ33_19650</name>
</gene>
<dbReference type="EMBL" id="QMIE01000245">
    <property type="protein sequence ID" value="TVM05453.1"/>
    <property type="molecule type" value="Genomic_DNA"/>
</dbReference>
<feature type="transmembrane region" description="Helical" evidence="1">
    <location>
        <begin position="65"/>
        <end position="84"/>
    </location>
</feature>
<dbReference type="Proteomes" id="UP000448292">
    <property type="component" value="Unassembled WGS sequence"/>
</dbReference>
<proteinExistence type="predicted"/>
<reference evidence="2 3" key="1">
    <citation type="submission" date="2018-06" db="EMBL/GenBank/DDBJ databases">
        <title>Complete genome of Desulfovibrio indonesiensis P37SLT.</title>
        <authorList>
            <person name="Crispim J.S."/>
            <person name="Vidigal P.M.P."/>
            <person name="Silva L.C.F."/>
            <person name="Laguardia C.N."/>
            <person name="Araujo L.C."/>
            <person name="Dias R.S."/>
            <person name="Sousa M.P."/>
            <person name="Paula S.O."/>
            <person name="Silva C."/>
        </authorList>
    </citation>
    <scope>NUCLEOTIDE SEQUENCE [LARGE SCALE GENOMIC DNA]</scope>
    <source>
        <strain evidence="2 3">P37SLT</strain>
    </source>
</reference>
<name>A0A7M3M948_9BACT</name>
<dbReference type="AlphaFoldDB" id="A0A7M3M948"/>
<accession>A0A7M3M948</accession>
<evidence type="ECO:0000313" key="2">
    <source>
        <dbReference type="EMBL" id="TVM05453.1"/>
    </source>
</evidence>
<sequence>MVASLSLLLPIYYAPLFFNIIGVAVRCWVVMFLLSKRLDMYSIYARFMIGAFLIFMPHLEEVHANITNAHWYLSMLLFMVLIAKKPTTLSGKIHDVIVLIIAGFSGPFIVFMTPLLALKLVSNASGEGIIDKALNAIKKIDLF</sequence>